<dbReference type="SUPFAM" id="SSF53335">
    <property type="entry name" value="S-adenosyl-L-methionine-dependent methyltransferases"/>
    <property type="match status" value="1"/>
</dbReference>
<dbReference type="Pfam" id="PF04072">
    <property type="entry name" value="LCM"/>
    <property type="match status" value="1"/>
</dbReference>
<evidence type="ECO:0000313" key="4">
    <source>
        <dbReference type="Proteomes" id="UP000887023"/>
    </source>
</evidence>
<keyword evidence="1 3" id="KW-0489">Methyltransferase</keyword>
<accession>A0ABX8SBK4</accession>
<dbReference type="InterPro" id="IPR029063">
    <property type="entry name" value="SAM-dependent_MTases_sf"/>
</dbReference>
<keyword evidence="4" id="KW-1185">Reference proteome</keyword>
<dbReference type="Proteomes" id="UP000887023">
    <property type="component" value="Chromosome"/>
</dbReference>
<dbReference type="GO" id="GO:0008168">
    <property type="term" value="F:methyltransferase activity"/>
    <property type="evidence" value="ECO:0007669"/>
    <property type="project" value="UniProtKB-KW"/>
</dbReference>
<proteinExistence type="predicted"/>
<evidence type="ECO:0000256" key="2">
    <source>
        <dbReference type="ARBA" id="ARBA00022679"/>
    </source>
</evidence>
<evidence type="ECO:0000313" key="3">
    <source>
        <dbReference type="EMBL" id="QXQ15250.1"/>
    </source>
</evidence>
<keyword evidence="2 3" id="KW-0808">Transferase</keyword>
<dbReference type="EC" id="2.1.1.-" evidence="3"/>
<organism evidence="3 4">
    <name type="scientific">Skermania pinensis</name>
    <dbReference type="NCBI Taxonomy" id="39122"/>
    <lineage>
        <taxon>Bacteria</taxon>
        <taxon>Bacillati</taxon>
        <taxon>Actinomycetota</taxon>
        <taxon>Actinomycetes</taxon>
        <taxon>Mycobacteriales</taxon>
        <taxon>Gordoniaceae</taxon>
        <taxon>Skermania</taxon>
    </lineage>
</organism>
<reference evidence="3" key="1">
    <citation type="submission" date="2021-07" db="EMBL/GenBank/DDBJ databases">
        <title>Candidatus Kaistella beijingensis sp. nov. isolated from a municipal wastewater treatment plant is involved in sludge foaming.</title>
        <authorList>
            <person name="Song Y."/>
            <person name="Liu S.-J."/>
        </authorList>
    </citation>
    <scope>NUCLEOTIDE SEQUENCE</scope>
    <source>
        <strain evidence="3">DSM 43998</strain>
    </source>
</reference>
<dbReference type="GO" id="GO:0032259">
    <property type="term" value="P:methylation"/>
    <property type="evidence" value="ECO:0007669"/>
    <property type="project" value="UniProtKB-KW"/>
</dbReference>
<name>A0ABX8SBK4_9ACTN</name>
<gene>
    <name evidence="3" type="ORF">KV203_08010</name>
</gene>
<dbReference type="Gene3D" id="3.40.50.150">
    <property type="entry name" value="Vaccinia Virus protein VP39"/>
    <property type="match status" value="1"/>
</dbReference>
<sequence length="284" mass="31115">MLDRDQEIVDNIQRVTRGDYAAGMADLAITAAYTAQVWAWGGFPCAELCVSADSKRVFDATNAVLGVMRRGTPLRYGLVHRHAMIDHLLQVQRPQRIVELAAGFSQRGAAMSADSDLDYVEVDLPEVVAHKRALLERTDAGRAVLARPNYRLVADDVATYQLPPADVVVAEGLMMYLGAAARHQLFTKAAGGAIGRLVFDLTPTNDEPAPGITGRLLDTAMKRFTNGRSFERDVRTRADMSAELRTAGFGRVDVIGAAEVARDWNLPHPDRRTPTVIFTADRDL</sequence>
<dbReference type="InterPro" id="IPR007213">
    <property type="entry name" value="Ppm1/Ppm2/Tcmp"/>
</dbReference>
<protein>
    <submittedName>
        <fullName evidence="3">Class I SAM-dependent methyltransferase</fullName>
        <ecNumber evidence="3">2.1.1.-</ecNumber>
    </submittedName>
</protein>
<dbReference type="RefSeq" id="WP_066471566.1">
    <property type="nucleotide sequence ID" value="NZ_CP079105.1"/>
</dbReference>
<evidence type="ECO:0000256" key="1">
    <source>
        <dbReference type="ARBA" id="ARBA00022603"/>
    </source>
</evidence>
<dbReference type="EMBL" id="CP079105">
    <property type="protein sequence ID" value="QXQ15250.1"/>
    <property type="molecule type" value="Genomic_DNA"/>
</dbReference>